<gene>
    <name evidence="5" type="ORF">OFUS_LOCUS9810</name>
</gene>
<dbReference type="InterPro" id="IPR039361">
    <property type="entry name" value="Cyclin"/>
</dbReference>
<keyword evidence="3" id="KW-0131">Cell cycle</keyword>
<name>A0A8J1T7T6_OWEFU</name>
<keyword evidence="1" id="KW-0132">Cell division</keyword>
<comment type="caution">
    <text evidence="5">The sequence shown here is derived from an EMBL/GenBank/DDBJ whole genome shotgun (WGS) entry which is preliminary data.</text>
</comment>
<dbReference type="GO" id="GO:0051301">
    <property type="term" value="P:cell division"/>
    <property type="evidence" value="ECO:0007669"/>
    <property type="project" value="UniProtKB-KW"/>
</dbReference>
<dbReference type="SMART" id="SM01332">
    <property type="entry name" value="Cyclin_C"/>
    <property type="match status" value="1"/>
</dbReference>
<accession>A0A8J1T7T6</accession>
<dbReference type="Proteomes" id="UP000749559">
    <property type="component" value="Unassembled WGS sequence"/>
</dbReference>
<dbReference type="GO" id="GO:0016538">
    <property type="term" value="F:cyclin-dependent protein serine/threonine kinase regulator activity"/>
    <property type="evidence" value="ECO:0007669"/>
    <property type="project" value="InterPro"/>
</dbReference>
<dbReference type="GO" id="GO:0044772">
    <property type="term" value="P:mitotic cell cycle phase transition"/>
    <property type="evidence" value="ECO:0007669"/>
    <property type="project" value="InterPro"/>
</dbReference>
<keyword evidence="2 4" id="KW-0195">Cyclin</keyword>
<evidence type="ECO:0000256" key="1">
    <source>
        <dbReference type="ARBA" id="ARBA00022618"/>
    </source>
</evidence>
<evidence type="ECO:0000256" key="2">
    <source>
        <dbReference type="ARBA" id="ARBA00023127"/>
    </source>
</evidence>
<reference evidence="5" key="1">
    <citation type="submission" date="2022-03" db="EMBL/GenBank/DDBJ databases">
        <authorList>
            <person name="Martin C."/>
        </authorList>
    </citation>
    <scope>NUCLEOTIDE SEQUENCE</scope>
</reference>
<dbReference type="AlphaFoldDB" id="A0A8J1T7T6"/>
<keyword evidence="6" id="KW-1185">Reference proteome</keyword>
<dbReference type="EMBL" id="CAIIXF020000005">
    <property type="protein sequence ID" value="CAH1783470.1"/>
    <property type="molecule type" value="Genomic_DNA"/>
</dbReference>
<evidence type="ECO:0000313" key="6">
    <source>
        <dbReference type="Proteomes" id="UP000749559"/>
    </source>
</evidence>
<evidence type="ECO:0000313" key="5">
    <source>
        <dbReference type="EMBL" id="CAH1783470.1"/>
    </source>
</evidence>
<proteinExistence type="inferred from homology"/>
<dbReference type="OrthoDB" id="285802at2759"/>
<dbReference type="Pfam" id="PF02984">
    <property type="entry name" value="Cyclin_C"/>
    <property type="match status" value="1"/>
</dbReference>
<sequence>MEVEKEWWLNPMANDIHETLKLKETKMPLYFSRSPQMHLRRYVVDWLAVICDKFKLCTTARHLSVYLLDYFMDKFDIEEPQLYLVAIGCILVAAKYEEQEINIPKSTDLNVYVNPKGYTAWEYQQMELTLLDCFKWNIGLPTPAHFVDYYITLSVADDQSNPETCKSPVHSAKTKLYIMKYATYFLEISLQDQVYKEYSPSLIASAAVAASRTCLHIKPHWSHFMSKVTMFALNQITPVINIMLKTHDMDEAAAKDDVHVVPMDTSTTTVTSTLKLIPHDPYQTPCSTPTLNETTFFMGRLS</sequence>
<dbReference type="PIRSF" id="PIRSF001771">
    <property type="entry name" value="Cyclin_A_B_D_E"/>
    <property type="match status" value="1"/>
</dbReference>
<dbReference type="InterPro" id="IPR046965">
    <property type="entry name" value="Cyclin_A/B-like"/>
</dbReference>
<dbReference type="CDD" id="cd20528">
    <property type="entry name" value="CYCLIN_CCNJ-like_rpt1"/>
    <property type="match status" value="1"/>
</dbReference>
<dbReference type="GO" id="GO:0051726">
    <property type="term" value="P:regulation of cell cycle"/>
    <property type="evidence" value="ECO:0007669"/>
    <property type="project" value="UniProtKB-ARBA"/>
</dbReference>
<organism evidence="5 6">
    <name type="scientific">Owenia fusiformis</name>
    <name type="common">Polychaete worm</name>
    <dbReference type="NCBI Taxonomy" id="6347"/>
    <lineage>
        <taxon>Eukaryota</taxon>
        <taxon>Metazoa</taxon>
        <taxon>Spiralia</taxon>
        <taxon>Lophotrochozoa</taxon>
        <taxon>Annelida</taxon>
        <taxon>Polychaeta</taxon>
        <taxon>Sedentaria</taxon>
        <taxon>Canalipalpata</taxon>
        <taxon>Sabellida</taxon>
        <taxon>Oweniida</taxon>
        <taxon>Oweniidae</taxon>
        <taxon>Owenia</taxon>
    </lineage>
</organism>
<dbReference type="InterPro" id="IPR013763">
    <property type="entry name" value="Cyclin-like_dom"/>
</dbReference>
<comment type="similarity">
    <text evidence="4">Belongs to the cyclin family.</text>
</comment>
<evidence type="ECO:0000256" key="4">
    <source>
        <dbReference type="RuleBase" id="RU000383"/>
    </source>
</evidence>
<dbReference type="InterPro" id="IPR004367">
    <property type="entry name" value="Cyclin_C-dom"/>
</dbReference>
<dbReference type="SUPFAM" id="SSF47954">
    <property type="entry name" value="Cyclin-like"/>
    <property type="match status" value="2"/>
</dbReference>
<dbReference type="FunFam" id="1.10.472.10:FF:000010">
    <property type="entry name" value="G1/S-specific cyclin Cln1"/>
    <property type="match status" value="1"/>
</dbReference>
<protein>
    <submittedName>
        <fullName evidence="5">Uncharacterized protein</fullName>
    </submittedName>
</protein>
<dbReference type="Gene3D" id="1.10.472.10">
    <property type="entry name" value="Cyclin-like"/>
    <property type="match status" value="2"/>
</dbReference>
<dbReference type="Pfam" id="PF00134">
    <property type="entry name" value="Cyclin_N"/>
    <property type="match status" value="1"/>
</dbReference>
<dbReference type="PANTHER" id="PTHR10177">
    <property type="entry name" value="CYCLINS"/>
    <property type="match status" value="1"/>
</dbReference>
<evidence type="ECO:0000256" key="3">
    <source>
        <dbReference type="ARBA" id="ARBA00023306"/>
    </source>
</evidence>
<dbReference type="InterPro" id="IPR036915">
    <property type="entry name" value="Cyclin-like_sf"/>
</dbReference>
<dbReference type="CDD" id="cd20529">
    <property type="entry name" value="CYCLIN_CCNJ-like_rpt2"/>
    <property type="match status" value="1"/>
</dbReference>
<dbReference type="InterPro" id="IPR006671">
    <property type="entry name" value="Cyclin_N"/>
</dbReference>
<dbReference type="SMART" id="SM00385">
    <property type="entry name" value="CYCLIN"/>
    <property type="match status" value="1"/>
</dbReference>